<dbReference type="PANTHER" id="PTHR42756:SF1">
    <property type="entry name" value="TRANSCRIPTIONAL REPRESSOR OF EMRAB OPERON"/>
    <property type="match status" value="1"/>
</dbReference>
<dbReference type="RefSeq" id="WP_406787595.1">
    <property type="nucleotide sequence ID" value="NZ_JBJIAA010000008.1"/>
</dbReference>
<proteinExistence type="predicted"/>
<keyword evidence="2" id="KW-0238">DNA-binding</keyword>
<dbReference type="InterPro" id="IPR036388">
    <property type="entry name" value="WH-like_DNA-bd_sf"/>
</dbReference>
<evidence type="ECO:0000256" key="1">
    <source>
        <dbReference type="ARBA" id="ARBA00023015"/>
    </source>
</evidence>
<keyword evidence="1" id="KW-0805">Transcription regulation</keyword>
<evidence type="ECO:0000259" key="4">
    <source>
        <dbReference type="PROSITE" id="PS50995"/>
    </source>
</evidence>
<evidence type="ECO:0000256" key="3">
    <source>
        <dbReference type="ARBA" id="ARBA00023163"/>
    </source>
</evidence>
<evidence type="ECO:0000313" key="6">
    <source>
        <dbReference type="Proteomes" id="UP001623592"/>
    </source>
</evidence>
<dbReference type="Proteomes" id="UP001623592">
    <property type="component" value="Unassembled WGS sequence"/>
</dbReference>
<dbReference type="Gene3D" id="1.10.10.10">
    <property type="entry name" value="Winged helix-like DNA-binding domain superfamily/Winged helix DNA-binding domain"/>
    <property type="match status" value="1"/>
</dbReference>
<dbReference type="SUPFAM" id="SSF46785">
    <property type="entry name" value="Winged helix' DNA-binding domain"/>
    <property type="match status" value="1"/>
</dbReference>
<evidence type="ECO:0000313" key="5">
    <source>
        <dbReference type="EMBL" id="MFL0250936.1"/>
    </source>
</evidence>
<keyword evidence="6" id="KW-1185">Reference proteome</keyword>
<feature type="domain" description="HTH marR-type" evidence="4">
    <location>
        <begin position="3"/>
        <end position="138"/>
    </location>
</feature>
<dbReference type="PRINTS" id="PR00598">
    <property type="entry name" value="HTHMARR"/>
</dbReference>
<dbReference type="Pfam" id="PF12802">
    <property type="entry name" value="MarR_2"/>
    <property type="match status" value="1"/>
</dbReference>
<sequence length="140" mass="16162">MKTTDIISLISKIRDNANRFIVNEMDSWGVKGLAPSHGDIIFALLKNEKMTMNELARKIGKDKSTITALVNKLINQDYVQKTRDTEDNRVVFVTLTKKGRKLEPMFNKVSEDLLSTVYRNISQDEREELLKTLEKIKNNF</sequence>
<evidence type="ECO:0000256" key="2">
    <source>
        <dbReference type="ARBA" id="ARBA00023125"/>
    </source>
</evidence>
<gene>
    <name evidence="5" type="ORF">ACJDT4_10930</name>
</gene>
<name>A0ABW8TF43_9CLOT</name>
<organism evidence="5 6">
    <name type="scientific">Clostridium neuense</name>
    <dbReference type="NCBI Taxonomy" id="1728934"/>
    <lineage>
        <taxon>Bacteria</taxon>
        <taxon>Bacillati</taxon>
        <taxon>Bacillota</taxon>
        <taxon>Clostridia</taxon>
        <taxon>Eubacteriales</taxon>
        <taxon>Clostridiaceae</taxon>
        <taxon>Clostridium</taxon>
    </lineage>
</organism>
<dbReference type="PANTHER" id="PTHR42756">
    <property type="entry name" value="TRANSCRIPTIONAL REGULATOR, MARR"/>
    <property type="match status" value="1"/>
</dbReference>
<keyword evidence="3" id="KW-0804">Transcription</keyword>
<dbReference type="InterPro" id="IPR000835">
    <property type="entry name" value="HTH_MarR-typ"/>
</dbReference>
<protein>
    <submittedName>
        <fullName evidence="5">MarR family winged helix-turn-helix transcriptional regulator</fullName>
    </submittedName>
</protein>
<dbReference type="InterPro" id="IPR036390">
    <property type="entry name" value="WH_DNA-bd_sf"/>
</dbReference>
<dbReference type="SMART" id="SM00347">
    <property type="entry name" value="HTH_MARR"/>
    <property type="match status" value="1"/>
</dbReference>
<reference evidence="5 6" key="1">
    <citation type="submission" date="2024-11" db="EMBL/GenBank/DDBJ databases">
        <authorList>
            <person name="Heng Y.C."/>
            <person name="Lim A.C.H."/>
            <person name="Lee J.K.Y."/>
            <person name="Kittelmann S."/>
        </authorList>
    </citation>
    <scope>NUCLEOTIDE SEQUENCE [LARGE SCALE GENOMIC DNA]</scope>
    <source>
        <strain evidence="5 6">WILCCON 0114</strain>
    </source>
</reference>
<accession>A0ABW8TF43</accession>
<comment type="caution">
    <text evidence="5">The sequence shown here is derived from an EMBL/GenBank/DDBJ whole genome shotgun (WGS) entry which is preliminary data.</text>
</comment>
<dbReference type="PROSITE" id="PS50995">
    <property type="entry name" value="HTH_MARR_2"/>
    <property type="match status" value="1"/>
</dbReference>
<dbReference type="EMBL" id="JBJIAA010000008">
    <property type="protein sequence ID" value="MFL0250936.1"/>
    <property type="molecule type" value="Genomic_DNA"/>
</dbReference>